<dbReference type="EMBL" id="WNYA01000004">
    <property type="protein sequence ID" value="KAG8574970.1"/>
    <property type="molecule type" value="Genomic_DNA"/>
</dbReference>
<protein>
    <submittedName>
        <fullName evidence="2">Uncharacterized protein</fullName>
    </submittedName>
</protein>
<comment type="caution">
    <text evidence="2">The sequence shown here is derived from an EMBL/GenBank/DDBJ whole genome shotgun (WGS) entry which is preliminary data.</text>
</comment>
<dbReference type="Proteomes" id="UP000824782">
    <property type="component" value="Unassembled WGS sequence"/>
</dbReference>
<accession>A0AAV7BQI1</accession>
<proteinExistence type="predicted"/>
<keyword evidence="1" id="KW-0812">Transmembrane</keyword>
<keyword evidence="1" id="KW-1133">Transmembrane helix</keyword>
<gene>
    <name evidence="2" type="ORF">GDO81_009403</name>
</gene>
<keyword evidence="1" id="KW-0472">Membrane</keyword>
<evidence type="ECO:0000313" key="3">
    <source>
        <dbReference type="Proteomes" id="UP000824782"/>
    </source>
</evidence>
<keyword evidence="3" id="KW-1185">Reference proteome</keyword>
<name>A0AAV7BQI1_ENGPU</name>
<organism evidence="2 3">
    <name type="scientific">Engystomops pustulosus</name>
    <name type="common">Tungara frog</name>
    <name type="synonym">Physalaemus pustulosus</name>
    <dbReference type="NCBI Taxonomy" id="76066"/>
    <lineage>
        <taxon>Eukaryota</taxon>
        <taxon>Metazoa</taxon>
        <taxon>Chordata</taxon>
        <taxon>Craniata</taxon>
        <taxon>Vertebrata</taxon>
        <taxon>Euteleostomi</taxon>
        <taxon>Amphibia</taxon>
        <taxon>Batrachia</taxon>
        <taxon>Anura</taxon>
        <taxon>Neobatrachia</taxon>
        <taxon>Hyloidea</taxon>
        <taxon>Leptodactylidae</taxon>
        <taxon>Leiuperinae</taxon>
        <taxon>Engystomops</taxon>
    </lineage>
</organism>
<dbReference type="AlphaFoldDB" id="A0AAV7BQI1"/>
<evidence type="ECO:0000256" key="1">
    <source>
        <dbReference type="SAM" id="Phobius"/>
    </source>
</evidence>
<sequence length="79" mass="8964">MKATRVSPALHPLINFPCWARNVQTQLTSIIYSSDRVLSRVAIEMINLHFISATNLICVTISVQIWLSVILTAFPFYEV</sequence>
<feature type="transmembrane region" description="Helical" evidence="1">
    <location>
        <begin position="50"/>
        <end position="77"/>
    </location>
</feature>
<reference evidence="2" key="1">
    <citation type="thesis" date="2020" institute="ProQuest LLC" country="789 East Eisenhower Parkway, Ann Arbor, MI, USA">
        <title>Comparative Genomics and Chromosome Evolution.</title>
        <authorList>
            <person name="Mudd A.B."/>
        </authorList>
    </citation>
    <scope>NUCLEOTIDE SEQUENCE</scope>
    <source>
        <strain evidence="2">237g6f4</strain>
        <tissue evidence="2">Blood</tissue>
    </source>
</reference>
<evidence type="ECO:0000313" key="2">
    <source>
        <dbReference type="EMBL" id="KAG8574970.1"/>
    </source>
</evidence>